<reference evidence="1 2" key="1">
    <citation type="journal article" date="2021" name="Chemosphere">
        <title>Bioballs carrying a syntrophic Rhodococcus and Mycolicibacterium consortium for simultaneous sorption and biodegradation of fuel oil in contaminated freshwater.</title>
        <authorList>
            <person name="Naloka K."/>
            <person name="Polrit D."/>
            <person name="Muangchinda C."/>
            <person name="Thoetkiattikul H."/>
            <person name="Pinyakong O."/>
        </authorList>
    </citation>
    <scope>NUCLEOTIDE SEQUENCE [LARGE SCALE GENOMIC DNA]</scope>
    <source>
        <strain evidence="1 2">J101</strain>
    </source>
</reference>
<dbReference type="Proteomes" id="UP001289645">
    <property type="component" value="Unassembled WGS sequence"/>
</dbReference>
<evidence type="ECO:0000313" key="1">
    <source>
        <dbReference type="EMBL" id="MDZ5089210.1"/>
    </source>
</evidence>
<keyword evidence="2" id="KW-1185">Reference proteome</keyword>
<comment type="caution">
    <text evidence="1">The sequence shown here is derived from an EMBL/GenBank/DDBJ whole genome shotgun (WGS) entry which is preliminary data.</text>
</comment>
<name>A0ACC6MQQ7_MYCPF</name>
<protein>
    <submittedName>
        <fullName evidence="1">IS481 family transposase</fullName>
    </submittedName>
</protein>
<sequence length="48" mass="5593">LARFYPNERARRSALPAWLHTYNHHRQHSAIGKVPPITRLTNLPGQYS</sequence>
<organism evidence="1 2">
    <name type="scientific">Mycolicibacterium parafortuitum</name>
    <name type="common">Mycobacterium parafortuitum</name>
    <dbReference type="NCBI Taxonomy" id="39692"/>
    <lineage>
        <taxon>Bacteria</taxon>
        <taxon>Bacillati</taxon>
        <taxon>Actinomycetota</taxon>
        <taxon>Actinomycetes</taxon>
        <taxon>Mycobacteriales</taxon>
        <taxon>Mycobacteriaceae</taxon>
        <taxon>Mycolicibacterium</taxon>
    </lineage>
</organism>
<evidence type="ECO:0000313" key="2">
    <source>
        <dbReference type="Proteomes" id="UP001289645"/>
    </source>
</evidence>
<gene>
    <name evidence="1" type="ORF">OHX15_27860</name>
</gene>
<feature type="non-terminal residue" evidence="1">
    <location>
        <position position="1"/>
    </location>
</feature>
<dbReference type="EMBL" id="JAOXLN010000123">
    <property type="protein sequence ID" value="MDZ5089210.1"/>
    <property type="molecule type" value="Genomic_DNA"/>
</dbReference>
<proteinExistence type="predicted"/>
<accession>A0ACC6MQQ7</accession>